<dbReference type="PANTHER" id="PTHR15239:SF6">
    <property type="entry name" value="RIBOSOME QUALITY CONTROL COMPLEX SUBUNIT NEMF"/>
    <property type="match status" value="1"/>
</dbReference>
<dbReference type="Proteomes" id="UP000727490">
    <property type="component" value="Unassembled WGS sequence"/>
</dbReference>
<feature type="domain" description="NFACT RNA-binding" evidence="2">
    <location>
        <begin position="408"/>
        <end position="504"/>
    </location>
</feature>
<proteinExistence type="predicted"/>
<dbReference type="GO" id="GO:0072344">
    <property type="term" value="P:rescue of stalled ribosome"/>
    <property type="evidence" value="ECO:0007669"/>
    <property type="project" value="TreeGrafter"/>
</dbReference>
<dbReference type="InterPro" id="IPR051608">
    <property type="entry name" value="RQC_Subunit_NEMF"/>
</dbReference>
<dbReference type="AlphaFoldDB" id="A0A951IYS2"/>
<dbReference type="GO" id="GO:1990112">
    <property type="term" value="C:RQC complex"/>
    <property type="evidence" value="ECO:0007669"/>
    <property type="project" value="TreeGrafter"/>
</dbReference>
<organism evidence="3 4">
    <name type="scientific">Arthrospiribacter ruber</name>
    <dbReference type="NCBI Taxonomy" id="2487934"/>
    <lineage>
        <taxon>Bacteria</taxon>
        <taxon>Pseudomonadati</taxon>
        <taxon>Bacteroidota</taxon>
        <taxon>Cytophagia</taxon>
        <taxon>Cytophagales</taxon>
        <taxon>Cyclobacteriaceae</taxon>
        <taxon>Arthrospiribacter</taxon>
    </lineage>
</organism>
<name>A0A951IYS2_9BACT</name>
<keyword evidence="1" id="KW-0175">Coiled coil</keyword>
<evidence type="ECO:0000313" key="3">
    <source>
        <dbReference type="EMBL" id="MBW3469665.1"/>
    </source>
</evidence>
<accession>A0A951IYS2</accession>
<dbReference type="GO" id="GO:0000049">
    <property type="term" value="F:tRNA binding"/>
    <property type="evidence" value="ECO:0007669"/>
    <property type="project" value="TreeGrafter"/>
</dbReference>
<reference evidence="3 4" key="1">
    <citation type="journal article" date="2020" name="Syst. Appl. Microbiol.">
        <title>Arthrospiribacter ruber gen. nov., sp. nov., a novel bacterium isolated from Arthrospira cultures.</title>
        <authorList>
            <person name="Waleron M."/>
            <person name="Misztak A."/>
            <person name="Waleron M.M."/>
            <person name="Furmaniak M."/>
            <person name="Mrozik A."/>
            <person name="Waleron K."/>
        </authorList>
    </citation>
    <scope>NUCLEOTIDE SEQUENCE [LARGE SCALE GENOMIC DNA]</scope>
    <source>
        <strain evidence="3 4">DPMB0001</strain>
    </source>
</reference>
<protein>
    <submittedName>
        <fullName evidence="3">DUF814 domain-containing protein</fullName>
    </submittedName>
</protein>
<sequence>MHLNYHFLKFLCPELKKAFLGKSIYECFSQNKDELVIGCSDGTDQRYIRANLLPVISTLAFPEDFKRSKKNTISLFPEIIGKTVTNIQVYENERAFWMDLDQNIRLVFKLHGTRSNVLIYEHENPLPSLLFRNELRDDKSLDQKSLNVSLDLGFDRFANVEGNASKFIPTLGKIPRNWLKEKGYIEADLKRKWSLIQELIDLLDTPLFSIVKEDQDYFLSTLPAANPIFQTSDPIEACNELFRYKVVIQAFEKEKKHWIKYFEDQKKKAQSYLEKTESKLKSLQTEASPAQAADVIMANLHQIKPGTEKIELFNFYTQKEEVFRLKKNLSPQRFAESLYRKSKNRQVEIQHLEENLQAKQNQLDLAENKIRDLESISHFRQLKSFVKDNNLTQQQKEKEEQVPFKRFEVEGFEILVGKSAKSNDEMLRRYAWKEDLWLHAKDVSGSHVLIKYKSGVNFPKSVIENAAELAAFYSKNKNESLAAVIYTPVKYVRKVKGSAPGAVMVDKEKVVMAVPKSPREVL</sequence>
<comment type="caution">
    <text evidence="3">The sequence shown here is derived from an EMBL/GenBank/DDBJ whole genome shotgun (WGS) entry which is preliminary data.</text>
</comment>
<gene>
    <name evidence="3" type="ORF">EGN73_17865</name>
</gene>
<dbReference type="Pfam" id="PF05833">
    <property type="entry name" value="NFACT_N"/>
    <property type="match status" value="1"/>
</dbReference>
<evidence type="ECO:0000256" key="1">
    <source>
        <dbReference type="SAM" id="Coils"/>
    </source>
</evidence>
<dbReference type="EMBL" id="RPHB01000009">
    <property type="protein sequence ID" value="MBW3469665.1"/>
    <property type="molecule type" value="Genomic_DNA"/>
</dbReference>
<evidence type="ECO:0000313" key="4">
    <source>
        <dbReference type="Proteomes" id="UP000727490"/>
    </source>
</evidence>
<feature type="coiled-coil region" evidence="1">
    <location>
        <begin position="342"/>
        <end position="376"/>
    </location>
</feature>
<dbReference type="PANTHER" id="PTHR15239">
    <property type="entry name" value="NUCLEAR EXPORT MEDIATOR FACTOR NEMF"/>
    <property type="match status" value="1"/>
</dbReference>
<keyword evidence="4" id="KW-1185">Reference proteome</keyword>
<evidence type="ECO:0000259" key="2">
    <source>
        <dbReference type="Pfam" id="PF05670"/>
    </source>
</evidence>
<dbReference type="GO" id="GO:0043023">
    <property type="term" value="F:ribosomal large subunit binding"/>
    <property type="evidence" value="ECO:0007669"/>
    <property type="project" value="TreeGrafter"/>
</dbReference>
<dbReference type="InterPro" id="IPR008532">
    <property type="entry name" value="NFACT_RNA-bd"/>
</dbReference>
<dbReference type="Pfam" id="PF05670">
    <property type="entry name" value="NFACT-R_1"/>
    <property type="match status" value="1"/>
</dbReference>